<dbReference type="Proteomes" id="UP000549394">
    <property type="component" value="Unassembled WGS sequence"/>
</dbReference>
<sequence length="207" mass="24320">MKDSKIATARILFIFLLRQVSPIIIEDETRFDLEYAALKTNDEDFFNSTPFTESQELRCDTCKAISFALFTEIHNACNDFRDLENFIFKCQSLLNIQDRSRKKNSFVSYSRIKINRTLRLIGPGLDIDEKLHEVAKENWDDRLKNSLNYLIDDIGEEELLNQWKNSESIEDFQQILCFGVGYRGPCRLLDSRFIKGKDIEYSYLVTR</sequence>
<dbReference type="EMBL" id="CAJFCJ010000009">
    <property type="protein sequence ID" value="CAD5118457.1"/>
    <property type="molecule type" value="Genomic_DNA"/>
</dbReference>
<evidence type="ECO:0000313" key="3">
    <source>
        <dbReference type="Proteomes" id="UP000549394"/>
    </source>
</evidence>
<comment type="caution">
    <text evidence="2">The sequence shown here is derived from an EMBL/GenBank/DDBJ whole genome shotgun (WGS) entry which is preliminary data.</text>
</comment>
<proteinExistence type="predicted"/>
<gene>
    <name evidence="2" type="ORF">DGYR_LOCUS6831</name>
</gene>
<organism evidence="2 3">
    <name type="scientific">Dimorphilus gyrociliatus</name>
    <dbReference type="NCBI Taxonomy" id="2664684"/>
    <lineage>
        <taxon>Eukaryota</taxon>
        <taxon>Metazoa</taxon>
        <taxon>Spiralia</taxon>
        <taxon>Lophotrochozoa</taxon>
        <taxon>Annelida</taxon>
        <taxon>Polychaeta</taxon>
        <taxon>Polychaeta incertae sedis</taxon>
        <taxon>Dinophilidae</taxon>
        <taxon>Dimorphilus</taxon>
    </lineage>
</organism>
<keyword evidence="3" id="KW-1185">Reference proteome</keyword>
<evidence type="ECO:0000313" key="2">
    <source>
        <dbReference type="EMBL" id="CAD5118457.1"/>
    </source>
</evidence>
<keyword evidence="1" id="KW-0732">Signal</keyword>
<accession>A0A7I8VSV9</accession>
<feature type="chain" id="PRO_5029574098" evidence="1">
    <location>
        <begin position="23"/>
        <end position="207"/>
    </location>
</feature>
<name>A0A7I8VSV9_9ANNE</name>
<dbReference type="AlphaFoldDB" id="A0A7I8VSV9"/>
<feature type="signal peptide" evidence="1">
    <location>
        <begin position="1"/>
        <end position="22"/>
    </location>
</feature>
<protein>
    <submittedName>
        <fullName evidence="2">DgyrCDS7162</fullName>
    </submittedName>
</protein>
<reference evidence="2 3" key="1">
    <citation type="submission" date="2020-08" db="EMBL/GenBank/DDBJ databases">
        <authorList>
            <person name="Hejnol A."/>
        </authorList>
    </citation>
    <scope>NUCLEOTIDE SEQUENCE [LARGE SCALE GENOMIC DNA]</scope>
</reference>
<evidence type="ECO:0000256" key="1">
    <source>
        <dbReference type="SAM" id="SignalP"/>
    </source>
</evidence>